<name>A0ACB6ZGZ2_THEGA</name>
<sequence>MQYQLLQQEFWTADTQRVLRTKIEQCNGQTSHYGPAMTTVFRSLTRGKRPERPAGAIVQSVFHTEPEGYSGIMLVFQTITTASAHRNMSQEELRLTHYRQNRGAILNS</sequence>
<accession>A0ACB6ZGZ2</accession>
<dbReference type="EMBL" id="MU118011">
    <property type="protein sequence ID" value="KAF9648608.1"/>
    <property type="molecule type" value="Genomic_DNA"/>
</dbReference>
<reference evidence="1" key="2">
    <citation type="journal article" date="2020" name="Nat. Commun.">
        <title>Large-scale genome sequencing of mycorrhizal fungi provides insights into the early evolution of symbiotic traits.</title>
        <authorList>
            <person name="Miyauchi S."/>
            <person name="Kiss E."/>
            <person name="Kuo A."/>
            <person name="Drula E."/>
            <person name="Kohler A."/>
            <person name="Sanchez-Garcia M."/>
            <person name="Morin E."/>
            <person name="Andreopoulos B."/>
            <person name="Barry K.W."/>
            <person name="Bonito G."/>
            <person name="Buee M."/>
            <person name="Carver A."/>
            <person name="Chen C."/>
            <person name="Cichocki N."/>
            <person name="Clum A."/>
            <person name="Culley D."/>
            <person name="Crous P.W."/>
            <person name="Fauchery L."/>
            <person name="Girlanda M."/>
            <person name="Hayes R.D."/>
            <person name="Keri Z."/>
            <person name="LaButti K."/>
            <person name="Lipzen A."/>
            <person name="Lombard V."/>
            <person name="Magnuson J."/>
            <person name="Maillard F."/>
            <person name="Murat C."/>
            <person name="Nolan M."/>
            <person name="Ohm R.A."/>
            <person name="Pangilinan J."/>
            <person name="Pereira M.F."/>
            <person name="Perotto S."/>
            <person name="Peter M."/>
            <person name="Pfister S."/>
            <person name="Riley R."/>
            <person name="Sitrit Y."/>
            <person name="Stielow J.B."/>
            <person name="Szollosi G."/>
            <person name="Zifcakova L."/>
            <person name="Stursova M."/>
            <person name="Spatafora J.W."/>
            <person name="Tedersoo L."/>
            <person name="Vaario L.M."/>
            <person name="Yamada A."/>
            <person name="Yan M."/>
            <person name="Wang P."/>
            <person name="Xu J."/>
            <person name="Bruns T."/>
            <person name="Baldrian P."/>
            <person name="Vilgalys R."/>
            <person name="Dunand C."/>
            <person name="Henrissat B."/>
            <person name="Grigoriev I.V."/>
            <person name="Hibbett D."/>
            <person name="Nagy L.G."/>
            <person name="Martin F.M."/>
        </authorList>
    </citation>
    <scope>NUCLEOTIDE SEQUENCE</scope>
    <source>
        <strain evidence="1">P2</strain>
    </source>
</reference>
<comment type="caution">
    <text evidence="1">The sequence shown here is derived from an EMBL/GenBank/DDBJ whole genome shotgun (WGS) entry which is preliminary data.</text>
</comment>
<dbReference type="Proteomes" id="UP000886501">
    <property type="component" value="Unassembled WGS sequence"/>
</dbReference>
<proteinExistence type="predicted"/>
<organism evidence="1 2">
    <name type="scientific">Thelephora ganbajun</name>
    <name type="common">Ganba fungus</name>
    <dbReference type="NCBI Taxonomy" id="370292"/>
    <lineage>
        <taxon>Eukaryota</taxon>
        <taxon>Fungi</taxon>
        <taxon>Dikarya</taxon>
        <taxon>Basidiomycota</taxon>
        <taxon>Agaricomycotina</taxon>
        <taxon>Agaricomycetes</taxon>
        <taxon>Thelephorales</taxon>
        <taxon>Thelephoraceae</taxon>
        <taxon>Thelephora</taxon>
    </lineage>
</organism>
<gene>
    <name evidence="1" type="ORF">BDM02DRAFT_3115233</name>
</gene>
<reference evidence="1" key="1">
    <citation type="submission" date="2019-10" db="EMBL/GenBank/DDBJ databases">
        <authorList>
            <consortium name="DOE Joint Genome Institute"/>
            <person name="Kuo A."/>
            <person name="Miyauchi S."/>
            <person name="Kiss E."/>
            <person name="Drula E."/>
            <person name="Kohler A."/>
            <person name="Sanchez-Garcia M."/>
            <person name="Andreopoulos B."/>
            <person name="Barry K.W."/>
            <person name="Bonito G."/>
            <person name="Buee M."/>
            <person name="Carver A."/>
            <person name="Chen C."/>
            <person name="Cichocki N."/>
            <person name="Clum A."/>
            <person name="Culley D."/>
            <person name="Crous P.W."/>
            <person name="Fauchery L."/>
            <person name="Girlanda M."/>
            <person name="Hayes R."/>
            <person name="Keri Z."/>
            <person name="Labutti K."/>
            <person name="Lipzen A."/>
            <person name="Lombard V."/>
            <person name="Magnuson J."/>
            <person name="Maillard F."/>
            <person name="Morin E."/>
            <person name="Murat C."/>
            <person name="Nolan M."/>
            <person name="Ohm R."/>
            <person name="Pangilinan J."/>
            <person name="Pereira M."/>
            <person name="Perotto S."/>
            <person name="Peter M."/>
            <person name="Riley R."/>
            <person name="Sitrit Y."/>
            <person name="Stielow B."/>
            <person name="Szollosi G."/>
            <person name="Zifcakova L."/>
            <person name="Stursova M."/>
            <person name="Spatafora J.W."/>
            <person name="Tedersoo L."/>
            <person name="Vaario L.-M."/>
            <person name="Yamada A."/>
            <person name="Yan M."/>
            <person name="Wang P."/>
            <person name="Xu J."/>
            <person name="Bruns T."/>
            <person name="Baldrian P."/>
            <person name="Vilgalys R."/>
            <person name="Henrissat B."/>
            <person name="Grigoriev I.V."/>
            <person name="Hibbett D."/>
            <person name="Nagy L.G."/>
            <person name="Martin F.M."/>
        </authorList>
    </citation>
    <scope>NUCLEOTIDE SEQUENCE</scope>
    <source>
        <strain evidence="1">P2</strain>
    </source>
</reference>
<evidence type="ECO:0000313" key="2">
    <source>
        <dbReference type="Proteomes" id="UP000886501"/>
    </source>
</evidence>
<evidence type="ECO:0000313" key="1">
    <source>
        <dbReference type="EMBL" id="KAF9648608.1"/>
    </source>
</evidence>
<protein>
    <submittedName>
        <fullName evidence="1">Uncharacterized protein</fullName>
    </submittedName>
</protein>
<keyword evidence="2" id="KW-1185">Reference proteome</keyword>